<keyword evidence="2" id="KW-0812">Transmembrane</keyword>
<sequence length="239" mass="24102">MSTTISTTNPARSDVTAGPTTRPAGTRSRAWALAGVGAALSSIAGTVAAGFVHGVYAEDTRGDDVAILDSLGGDVTAMTVFHVGISLAAVLLVVFAAGLARRLREALPYDSLGPVVAGAGVLATAVVWVMAGALDTEFIFGATAPEALVPATAAFYGHWVGTVPGCTMLVGLGGLGVFAAHRRGGAPRWLGLTGLLLGGLTVLLGISPVQYMAGATSALWLLVTACGFIFGDRAHRRTA</sequence>
<feature type="transmembrane region" description="Helical" evidence="2">
    <location>
        <begin position="154"/>
        <end position="177"/>
    </location>
</feature>
<feature type="transmembrane region" description="Helical" evidence="2">
    <location>
        <begin position="189"/>
        <end position="206"/>
    </location>
</feature>
<proteinExistence type="predicted"/>
<accession>A0ABT1KXW8</accession>
<name>A0ABT1KXW8_9ACTN</name>
<feature type="transmembrane region" description="Helical" evidence="2">
    <location>
        <begin position="76"/>
        <end position="100"/>
    </location>
</feature>
<gene>
    <name evidence="3" type="ORF">NCI01_12400</name>
</gene>
<evidence type="ECO:0000313" key="4">
    <source>
        <dbReference type="Proteomes" id="UP001204524"/>
    </source>
</evidence>
<comment type="caution">
    <text evidence="3">The sequence shown here is derived from an EMBL/GenBank/DDBJ whole genome shotgun (WGS) entry which is preliminary data.</text>
</comment>
<evidence type="ECO:0000256" key="1">
    <source>
        <dbReference type="SAM" id="MobiDB-lite"/>
    </source>
</evidence>
<feature type="transmembrane region" description="Helical" evidence="2">
    <location>
        <begin position="112"/>
        <end position="134"/>
    </location>
</feature>
<dbReference type="EMBL" id="JANARS010000005">
    <property type="protein sequence ID" value="MCP3422599.1"/>
    <property type="molecule type" value="Genomic_DNA"/>
</dbReference>
<feature type="transmembrane region" description="Helical" evidence="2">
    <location>
        <begin position="212"/>
        <end position="231"/>
    </location>
</feature>
<organism evidence="3 4">
    <name type="scientific">Nocardioides pinisoli</name>
    <dbReference type="NCBI Taxonomy" id="2950279"/>
    <lineage>
        <taxon>Bacteria</taxon>
        <taxon>Bacillati</taxon>
        <taxon>Actinomycetota</taxon>
        <taxon>Actinomycetes</taxon>
        <taxon>Propionibacteriales</taxon>
        <taxon>Nocardioidaceae</taxon>
        <taxon>Nocardioides</taxon>
    </lineage>
</organism>
<keyword evidence="2" id="KW-1133">Transmembrane helix</keyword>
<feature type="region of interest" description="Disordered" evidence="1">
    <location>
        <begin position="1"/>
        <end position="26"/>
    </location>
</feature>
<reference evidence="3 4" key="1">
    <citation type="submission" date="2022-06" db="EMBL/GenBank/DDBJ databases">
        <authorList>
            <person name="So Y."/>
        </authorList>
    </citation>
    <scope>NUCLEOTIDE SEQUENCE [LARGE SCALE GENOMIC DNA]</scope>
    <source>
        <strain evidence="3 4">STR3</strain>
    </source>
</reference>
<evidence type="ECO:0000256" key="2">
    <source>
        <dbReference type="SAM" id="Phobius"/>
    </source>
</evidence>
<keyword evidence="4" id="KW-1185">Reference proteome</keyword>
<keyword evidence="2" id="KW-0472">Membrane</keyword>
<feature type="transmembrane region" description="Helical" evidence="2">
    <location>
        <begin position="30"/>
        <end position="56"/>
    </location>
</feature>
<dbReference type="RefSeq" id="WP_254181799.1">
    <property type="nucleotide sequence ID" value="NZ_JANARS010000005.1"/>
</dbReference>
<dbReference type="Proteomes" id="UP001204524">
    <property type="component" value="Unassembled WGS sequence"/>
</dbReference>
<evidence type="ECO:0000313" key="3">
    <source>
        <dbReference type="EMBL" id="MCP3422599.1"/>
    </source>
</evidence>
<feature type="compositionally biased region" description="Polar residues" evidence="1">
    <location>
        <begin position="1"/>
        <end position="11"/>
    </location>
</feature>
<evidence type="ECO:0008006" key="5">
    <source>
        <dbReference type="Google" id="ProtNLM"/>
    </source>
</evidence>
<protein>
    <recommendedName>
        <fullName evidence="5">DUF4386 family protein</fullName>
    </recommendedName>
</protein>